<dbReference type="EMBL" id="CAAE01014712">
    <property type="protein sequence ID" value="CAG03330.1"/>
    <property type="molecule type" value="Genomic_DNA"/>
</dbReference>
<accession>Q4S7Q2</accession>
<dbReference type="OrthoDB" id="10652468at2759"/>
<sequence length="243" mass="27625">MLVTKRDAWRTLQTSILTRHEADKTRSTTETGRPSLRRDGAPGRKGQVSEEESNGYSWAKFTSNTGGSNRALQLYLKMLSHLRPHWYTVTQPGPLPPCRYKTVNSEQEPSRGGASFQFSPFHFASTLFLPCDLLCRHLCQVGDFQRFHAMASLSVQHPRTPAWCWDYCGDPEAGVGQALLRVMFGERKRKTDSHDSYFNLFREYCCTGAVHWVAPACQVCLIMQKEQKNASQTSDFLPKETKL</sequence>
<evidence type="ECO:0000256" key="1">
    <source>
        <dbReference type="SAM" id="MobiDB-lite"/>
    </source>
</evidence>
<reference evidence="2" key="2">
    <citation type="submission" date="2004-02" db="EMBL/GenBank/DDBJ databases">
        <authorList>
            <consortium name="Genoscope"/>
            <consortium name="Whitehead Institute Centre for Genome Research"/>
        </authorList>
    </citation>
    <scope>NUCLEOTIDE SEQUENCE</scope>
</reference>
<dbReference type="KEGG" id="tng:GSTEN00022682G001"/>
<name>Q4S7Q2_TETNG</name>
<dbReference type="AlphaFoldDB" id="Q4S7Q2"/>
<organism evidence="2">
    <name type="scientific">Tetraodon nigroviridis</name>
    <name type="common">Spotted green pufferfish</name>
    <name type="synonym">Chelonodon nigroviridis</name>
    <dbReference type="NCBI Taxonomy" id="99883"/>
    <lineage>
        <taxon>Eukaryota</taxon>
        <taxon>Metazoa</taxon>
        <taxon>Chordata</taxon>
        <taxon>Craniata</taxon>
        <taxon>Vertebrata</taxon>
        <taxon>Euteleostomi</taxon>
        <taxon>Actinopterygii</taxon>
        <taxon>Neopterygii</taxon>
        <taxon>Teleostei</taxon>
        <taxon>Neoteleostei</taxon>
        <taxon>Acanthomorphata</taxon>
        <taxon>Eupercaria</taxon>
        <taxon>Tetraodontiformes</taxon>
        <taxon>Tetradontoidea</taxon>
        <taxon>Tetraodontidae</taxon>
        <taxon>Tetraodon</taxon>
    </lineage>
</organism>
<reference evidence="2" key="1">
    <citation type="journal article" date="2004" name="Nature">
        <title>Genome duplication in the teleost fish Tetraodon nigroviridis reveals the early vertebrate proto-karyotype.</title>
        <authorList>
            <person name="Jaillon O."/>
            <person name="Aury J.-M."/>
            <person name="Brunet F."/>
            <person name="Petit J.-L."/>
            <person name="Stange-Thomann N."/>
            <person name="Mauceli E."/>
            <person name="Bouneau L."/>
            <person name="Fischer C."/>
            <person name="Ozouf-Costaz C."/>
            <person name="Bernot A."/>
            <person name="Nicaud S."/>
            <person name="Jaffe D."/>
            <person name="Fisher S."/>
            <person name="Lutfalla G."/>
            <person name="Dossat C."/>
            <person name="Segurens B."/>
            <person name="Dasilva C."/>
            <person name="Salanoubat M."/>
            <person name="Levy M."/>
            <person name="Boudet N."/>
            <person name="Castellano S."/>
            <person name="Anthouard V."/>
            <person name="Jubin C."/>
            <person name="Castelli V."/>
            <person name="Katinka M."/>
            <person name="Vacherie B."/>
            <person name="Biemont C."/>
            <person name="Skalli Z."/>
            <person name="Cattolico L."/>
            <person name="Poulain J."/>
            <person name="De Berardinis V."/>
            <person name="Cruaud C."/>
            <person name="Duprat S."/>
            <person name="Brottier P."/>
            <person name="Coutanceau J.-P."/>
            <person name="Gouzy J."/>
            <person name="Parra G."/>
            <person name="Lardier G."/>
            <person name="Chapple C."/>
            <person name="McKernan K.J."/>
            <person name="McEwan P."/>
            <person name="Bosak S."/>
            <person name="Kellis M."/>
            <person name="Volff J.-N."/>
            <person name="Guigo R."/>
            <person name="Zody M.C."/>
            <person name="Mesirov J."/>
            <person name="Lindblad-Toh K."/>
            <person name="Birren B."/>
            <person name="Nusbaum C."/>
            <person name="Kahn D."/>
            <person name="Robinson-Rechavi M."/>
            <person name="Laudet V."/>
            <person name="Schachter V."/>
            <person name="Quetier F."/>
            <person name="Saurin W."/>
            <person name="Scarpelli C."/>
            <person name="Wincker P."/>
            <person name="Lander E.S."/>
            <person name="Weissenbach J."/>
            <person name="Roest Crollius H."/>
        </authorList>
    </citation>
    <scope>NUCLEOTIDE SEQUENCE [LARGE SCALE GENOMIC DNA]</scope>
</reference>
<feature type="region of interest" description="Disordered" evidence="1">
    <location>
        <begin position="19"/>
        <end position="52"/>
    </location>
</feature>
<gene>
    <name evidence="2" type="ORF">GSTENG00022682001</name>
</gene>
<proteinExistence type="predicted"/>
<evidence type="ECO:0000313" key="2">
    <source>
        <dbReference type="EMBL" id="CAG03330.1"/>
    </source>
</evidence>
<protein>
    <submittedName>
        <fullName evidence="2">Chromosome 18 SCAF14712, whole genome shotgun sequence</fullName>
    </submittedName>
</protein>